<dbReference type="PRINTS" id="PR00411">
    <property type="entry name" value="PNDRDTASEI"/>
</dbReference>
<reference evidence="7 8" key="1">
    <citation type="journal article" date="2012" name="J. Bacteriol.">
        <title>Draft genome sequence of the nitrophenol-degrading actinomycete Rhodococcus imtechensis RKJ300.</title>
        <authorList>
            <person name="Vikram S."/>
            <person name="Kumar S."/>
            <person name="Subramanian S."/>
            <person name="Raghava G.P."/>
        </authorList>
    </citation>
    <scope>NUCLEOTIDE SEQUENCE [LARGE SCALE GENOMIC DNA]</scope>
    <source>
        <strain evidence="7 8">RKJ300</strain>
    </source>
</reference>
<evidence type="ECO:0000256" key="4">
    <source>
        <dbReference type="ARBA" id="ARBA00023002"/>
    </source>
</evidence>
<dbReference type="InterPro" id="IPR023753">
    <property type="entry name" value="FAD/NAD-binding_dom"/>
</dbReference>
<gene>
    <name evidence="7" type="ORF">W59_26446</name>
</gene>
<keyword evidence="4" id="KW-0560">Oxidoreductase</keyword>
<dbReference type="EMBL" id="AJJH01000142">
    <property type="protein sequence ID" value="EID76336.1"/>
    <property type="molecule type" value="Genomic_DNA"/>
</dbReference>
<dbReference type="PRINTS" id="PR00368">
    <property type="entry name" value="FADPNR"/>
</dbReference>
<dbReference type="AlphaFoldDB" id="I0WIX0"/>
<evidence type="ECO:0000313" key="7">
    <source>
        <dbReference type="EMBL" id="EID76336.1"/>
    </source>
</evidence>
<organism evidence="7 8">
    <name type="scientific">Rhodococcus opacus RKJ300 = JCM 13270</name>
    <dbReference type="NCBI Taxonomy" id="1165867"/>
    <lineage>
        <taxon>Bacteria</taxon>
        <taxon>Bacillati</taxon>
        <taxon>Actinomycetota</taxon>
        <taxon>Actinomycetes</taxon>
        <taxon>Mycobacteriales</taxon>
        <taxon>Nocardiaceae</taxon>
        <taxon>Rhodococcus</taxon>
    </lineage>
</organism>
<dbReference type="SUPFAM" id="SSF55424">
    <property type="entry name" value="FAD/NAD-linked reductases, dimerisation (C-terminal) domain"/>
    <property type="match status" value="1"/>
</dbReference>
<proteinExistence type="predicted"/>
<dbReference type="Gene3D" id="3.30.390.30">
    <property type="match status" value="1"/>
</dbReference>
<dbReference type="InterPro" id="IPR036188">
    <property type="entry name" value="FAD/NAD-bd_sf"/>
</dbReference>
<dbReference type="Pfam" id="PF14759">
    <property type="entry name" value="Reductase_C"/>
    <property type="match status" value="1"/>
</dbReference>
<comment type="cofactor">
    <cofactor evidence="1">
        <name>FAD</name>
        <dbReference type="ChEBI" id="CHEBI:57692"/>
    </cofactor>
</comment>
<dbReference type="Gene3D" id="3.50.50.60">
    <property type="entry name" value="FAD/NAD(P)-binding domain"/>
    <property type="match status" value="2"/>
</dbReference>
<evidence type="ECO:0000256" key="2">
    <source>
        <dbReference type="ARBA" id="ARBA00022630"/>
    </source>
</evidence>
<dbReference type="RefSeq" id="WP_007299736.1">
    <property type="nucleotide sequence ID" value="NZ_AJJH01000142.1"/>
</dbReference>
<sequence length="394" mass="42046">MRAVTVVGGSLAGVQVVKTLRSRGFDGAITLVGDEVHLPYDRPPLSKSVLTGDADANTLGYLDRAWFDENGVELRLGERATRLDITDRTIYTDSSTLHFDDLVIATGARARNPFTNTPTGVFTLRTIDDALRIRDALADAKHVVVVGGGFIGLEVASAARSRGTQVTIVEAAEIPLSRNVGTDVAPALSALAGTHGITLTCGRSVASIDGTAHVESITLDNGTLIRCDTVIVGVGAIPNTDWLTDSGLELGPAGLVCDRTGRAAPHIWAAGDVCAWRDTNGTPHRHEHWTSAGEQARTVAHNLLDNGIRTVEAAPFVWSDQFGKRISIIGDTTGHDTVRFLSRGTEDLGALYSRDDKFVGACVVDQLRLVLKCRKWAAAGTHTSEIPEWELADL</sequence>
<name>I0WIX0_RHOOP</name>
<feature type="domain" description="Reductase C-terminal" evidence="6">
    <location>
        <begin position="317"/>
        <end position="383"/>
    </location>
</feature>
<dbReference type="Proteomes" id="UP000006447">
    <property type="component" value="Unassembled WGS sequence"/>
</dbReference>
<feature type="domain" description="FAD/NAD(P)-binding" evidence="5">
    <location>
        <begin position="4"/>
        <end position="296"/>
    </location>
</feature>
<keyword evidence="3" id="KW-0274">FAD</keyword>
<dbReference type="InterPro" id="IPR028202">
    <property type="entry name" value="Reductase_C"/>
</dbReference>
<evidence type="ECO:0000313" key="8">
    <source>
        <dbReference type="Proteomes" id="UP000006447"/>
    </source>
</evidence>
<dbReference type="GO" id="GO:0016651">
    <property type="term" value="F:oxidoreductase activity, acting on NAD(P)H"/>
    <property type="evidence" value="ECO:0007669"/>
    <property type="project" value="TreeGrafter"/>
</dbReference>
<dbReference type="PANTHER" id="PTHR43557:SF2">
    <property type="entry name" value="RIESKE DOMAIN-CONTAINING PROTEIN-RELATED"/>
    <property type="match status" value="1"/>
</dbReference>
<keyword evidence="2" id="KW-0285">Flavoprotein</keyword>
<evidence type="ECO:0000256" key="3">
    <source>
        <dbReference type="ARBA" id="ARBA00022827"/>
    </source>
</evidence>
<dbReference type="Pfam" id="PF07992">
    <property type="entry name" value="Pyr_redox_2"/>
    <property type="match status" value="1"/>
</dbReference>
<evidence type="ECO:0000259" key="6">
    <source>
        <dbReference type="Pfam" id="PF14759"/>
    </source>
</evidence>
<dbReference type="InterPro" id="IPR016156">
    <property type="entry name" value="FAD/NAD-linked_Rdtase_dimer_sf"/>
</dbReference>
<protein>
    <submittedName>
        <fullName evidence="7">Ferredoxin reductase</fullName>
    </submittedName>
</protein>
<dbReference type="InterPro" id="IPR050446">
    <property type="entry name" value="FAD-oxidoreductase/Apoptosis"/>
</dbReference>
<comment type="caution">
    <text evidence="7">The sequence shown here is derived from an EMBL/GenBank/DDBJ whole genome shotgun (WGS) entry which is preliminary data.</text>
</comment>
<dbReference type="PANTHER" id="PTHR43557">
    <property type="entry name" value="APOPTOSIS-INDUCING FACTOR 1"/>
    <property type="match status" value="1"/>
</dbReference>
<dbReference type="SUPFAM" id="SSF51905">
    <property type="entry name" value="FAD/NAD(P)-binding domain"/>
    <property type="match status" value="2"/>
</dbReference>
<evidence type="ECO:0000256" key="1">
    <source>
        <dbReference type="ARBA" id="ARBA00001974"/>
    </source>
</evidence>
<evidence type="ECO:0000259" key="5">
    <source>
        <dbReference type="Pfam" id="PF07992"/>
    </source>
</evidence>
<accession>I0WIX0</accession>
<dbReference type="PATRIC" id="fig|1165867.3.peg.5403"/>
<dbReference type="GO" id="GO:0005737">
    <property type="term" value="C:cytoplasm"/>
    <property type="evidence" value="ECO:0007669"/>
    <property type="project" value="TreeGrafter"/>
</dbReference>